<reference evidence="1 2" key="1">
    <citation type="journal article" date="2019" name="Int. J. Syst. Evol. Microbiol.">
        <title>The Global Catalogue of Microorganisms (GCM) 10K type strain sequencing project: providing services to taxonomists for standard genome sequencing and annotation.</title>
        <authorList>
            <consortium name="The Broad Institute Genomics Platform"/>
            <consortium name="The Broad Institute Genome Sequencing Center for Infectious Disease"/>
            <person name="Wu L."/>
            <person name="Ma J."/>
        </authorList>
    </citation>
    <scope>NUCLEOTIDE SEQUENCE [LARGE SCALE GENOMIC DNA]</scope>
    <source>
        <strain evidence="1 2">JCM 14603</strain>
    </source>
</reference>
<evidence type="ECO:0008006" key="3">
    <source>
        <dbReference type="Google" id="ProtNLM"/>
    </source>
</evidence>
<gene>
    <name evidence="1" type="ORF">GCM10009102_26430</name>
</gene>
<dbReference type="Proteomes" id="UP001500238">
    <property type="component" value="Unassembled WGS sequence"/>
</dbReference>
<dbReference type="EMBL" id="BAAAES010000009">
    <property type="protein sequence ID" value="GAA0673478.1"/>
    <property type="molecule type" value="Genomic_DNA"/>
</dbReference>
<comment type="caution">
    <text evidence="1">The sequence shown here is derived from an EMBL/GenBank/DDBJ whole genome shotgun (WGS) entry which is preliminary data.</text>
</comment>
<evidence type="ECO:0000313" key="2">
    <source>
        <dbReference type="Proteomes" id="UP001500238"/>
    </source>
</evidence>
<sequence length="62" mass="7163">MRESMCLLIKIDRYLRRTGMSRSQFGRLAINDPRLVTDMMRGRVIGPENAARIEHFMAGRPA</sequence>
<name>A0ABN1HYG1_9SPHN</name>
<proteinExistence type="predicted"/>
<protein>
    <recommendedName>
        <fullName evidence="3">XRE family transcriptional regulator</fullName>
    </recommendedName>
</protein>
<keyword evidence="2" id="KW-1185">Reference proteome</keyword>
<evidence type="ECO:0000313" key="1">
    <source>
        <dbReference type="EMBL" id="GAA0673478.1"/>
    </source>
</evidence>
<organism evidence="1 2">
    <name type="scientific">Sphingomonas insulae</name>
    <dbReference type="NCBI Taxonomy" id="424800"/>
    <lineage>
        <taxon>Bacteria</taxon>
        <taxon>Pseudomonadati</taxon>
        <taxon>Pseudomonadota</taxon>
        <taxon>Alphaproteobacteria</taxon>
        <taxon>Sphingomonadales</taxon>
        <taxon>Sphingomonadaceae</taxon>
        <taxon>Sphingomonas</taxon>
    </lineage>
</organism>
<accession>A0ABN1HYG1</accession>